<dbReference type="GO" id="GO:0016829">
    <property type="term" value="F:lyase activity"/>
    <property type="evidence" value="ECO:0007669"/>
    <property type="project" value="UniProtKB-KW"/>
</dbReference>
<evidence type="ECO:0000259" key="12">
    <source>
        <dbReference type="Pfam" id="PF00117"/>
    </source>
</evidence>
<dbReference type="Proteomes" id="UP000315700">
    <property type="component" value="Chromosome"/>
</dbReference>
<evidence type="ECO:0000256" key="9">
    <source>
        <dbReference type="ARBA" id="ARBA00049534"/>
    </source>
</evidence>
<dbReference type="HAMAP" id="MF_00278">
    <property type="entry name" value="HisH"/>
    <property type="match status" value="1"/>
</dbReference>
<keyword evidence="5 10" id="KW-0315">Glutamine amidotransferase</keyword>
<gene>
    <name evidence="13" type="primary">hisH1</name>
    <name evidence="10" type="synonym">hisH</name>
    <name evidence="13" type="ORF">Pan44_06860</name>
</gene>
<dbReference type="Gene3D" id="3.40.50.880">
    <property type="match status" value="1"/>
</dbReference>
<dbReference type="InterPro" id="IPR017926">
    <property type="entry name" value="GATASE"/>
</dbReference>
<dbReference type="FunCoup" id="A0A517S961">
    <property type="interactions" value="292"/>
</dbReference>
<reference evidence="13 14" key="1">
    <citation type="submission" date="2019-02" db="EMBL/GenBank/DDBJ databases">
        <title>Deep-cultivation of Planctomycetes and their phenomic and genomic characterization uncovers novel biology.</title>
        <authorList>
            <person name="Wiegand S."/>
            <person name="Jogler M."/>
            <person name="Boedeker C."/>
            <person name="Pinto D."/>
            <person name="Vollmers J."/>
            <person name="Rivas-Marin E."/>
            <person name="Kohn T."/>
            <person name="Peeters S.H."/>
            <person name="Heuer A."/>
            <person name="Rast P."/>
            <person name="Oberbeckmann S."/>
            <person name="Bunk B."/>
            <person name="Jeske O."/>
            <person name="Meyerdierks A."/>
            <person name="Storesund J.E."/>
            <person name="Kallscheuer N."/>
            <person name="Luecker S."/>
            <person name="Lage O.M."/>
            <person name="Pohl T."/>
            <person name="Merkel B.J."/>
            <person name="Hornburger P."/>
            <person name="Mueller R.-W."/>
            <person name="Bruemmer F."/>
            <person name="Labrenz M."/>
            <person name="Spormann A.M."/>
            <person name="Op den Camp H."/>
            <person name="Overmann J."/>
            <person name="Amann R."/>
            <person name="Jetten M.S.M."/>
            <person name="Mascher T."/>
            <person name="Medema M.H."/>
            <person name="Devos D.P."/>
            <person name="Kaster A.-K."/>
            <person name="Ovreas L."/>
            <person name="Rohde M."/>
            <person name="Galperin M.Y."/>
            <person name="Jogler C."/>
        </authorList>
    </citation>
    <scope>NUCLEOTIDE SEQUENCE [LARGE SCALE GENOMIC DNA]</scope>
    <source>
        <strain evidence="13 14">Pan44</strain>
    </source>
</reference>
<evidence type="ECO:0000256" key="8">
    <source>
        <dbReference type="ARBA" id="ARBA00047838"/>
    </source>
</evidence>
<dbReference type="Pfam" id="PF00117">
    <property type="entry name" value="GATase"/>
    <property type="match status" value="1"/>
</dbReference>
<organism evidence="13 14">
    <name type="scientific">Caulifigura coniformis</name>
    <dbReference type="NCBI Taxonomy" id="2527983"/>
    <lineage>
        <taxon>Bacteria</taxon>
        <taxon>Pseudomonadati</taxon>
        <taxon>Planctomycetota</taxon>
        <taxon>Planctomycetia</taxon>
        <taxon>Planctomycetales</taxon>
        <taxon>Planctomycetaceae</taxon>
        <taxon>Caulifigura</taxon>
    </lineage>
</organism>
<proteinExistence type="inferred from homology"/>
<keyword evidence="10" id="KW-0963">Cytoplasm</keyword>
<dbReference type="KEGG" id="ccos:Pan44_06860"/>
<keyword evidence="7 10" id="KW-0456">Lyase</keyword>
<dbReference type="UniPathway" id="UPA00031">
    <property type="reaction ID" value="UER00010"/>
</dbReference>
<dbReference type="PROSITE" id="PS51273">
    <property type="entry name" value="GATASE_TYPE_1"/>
    <property type="match status" value="1"/>
</dbReference>
<dbReference type="SUPFAM" id="SSF52317">
    <property type="entry name" value="Class I glutamine amidotransferase-like"/>
    <property type="match status" value="1"/>
</dbReference>
<dbReference type="CDD" id="cd01748">
    <property type="entry name" value="GATase1_IGP_Synthase"/>
    <property type="match status" value="1"/>
</dbReference>
<feature type="domain" description="Glutamine amidotransferase" evidence="12">
    <location>
        <begin position="7"/>
        <end position="201"/>
    </location>
</feature>
<dbReference type="OrthoDB" id="9807137at2"/>
<evidence type="ECO:0000256" key="7">
    <source>
        <dbReference type="ARBA" id="ARBA00023239"/>
    </source>
</evidence>
<keyword evidence="4 10" id="KW-0378">Hydrolase</keyword>
<protein>
    <recommendedName>
        <fullName evidence="10">Imidazole glycerol phosphate synthase subunit HisH</fullName>
        <ecNumber evidence="10">4.3.2.10</ecNumber>
    </recommendedName>
    <alternativeName>
        <fullName evidence="10">IGP synthase glutaminase subunit</fullName>
        <ecNumber evidence="10">3.5.1.2</ecNumber>
    </alternativeName>
    <alternativeName>
        <fullName evidence="10">IGP synthase subunit HisH</fullName>
    </alternativeName>
    <alternativeName>
        <fullName evidence="10">ImGP synthase subunit HisH</fullName>
        <shortName evidence="10">IGPS subunit HisH</shortName>
    </alternativeName>
</protein>
<dbReference type="NCBIfam" id="TIGR01855">
    <property type="entry name" value="IMP_synth_hisH"/>
    <property type="match status" value="1"/>
</dbReference>
<dbReference type="EC" id="3.5.1.2" evidence="10"/>
<dbReference type="GO" id="GO:0000105">
    <property type="term" value="P:L-histidine biosynthetic process"/>
    <property type="evidence" value="ECO:0007669"/>
    <property type="project" value="UniProtKB-UniRule"/>
</dbReference>
<feature type="active site" description="Nucleophile" evidence="10 11">
    <location>
        <position position="82"/>
    </location>
</feature>
<sequence>MPSTVHIIDYGMGNLRSVQKALEKVGAGAVICRTPAEAAGADSLVLPGVGAFRDAIAELKRHDFVGLIKEHIAADRPFLGICLGLQLLFDVSYEDGEYEGLGIVPGEVVRFESQPGLKIPHMGWNTLTIRKPNPLLDGAGPSPSVYFVHSYYVKPRDPAVIAATAGHGVEFTAMIARGNLFATQFHPEKSQTQGLNLLGNFATLDSPVAR</sequence>
<keyword evidence="6 10" id="KW-0368">Histidine biosynthesis</keyword>
<dbReference type="PANTHER" id="PTHR42701:SF1">
    <property type="entry name" value="IMIDAZOLE GLYCEROL PHOSPHATE SYNTHASE SUBUNIT HISH"/>
    <property type="match status" value="1"/>
</dbReference>
<dbReference type="GO" id="GO:0000107">
    <property type="term" value="F:imidazoleglycerol-phosphate synthase activity"/>
    <property type="evidence" value="ECO:0007669"/>
    <property type="project" value="UniProtKB-UniRule"/>
</dbReference>
<dbReference type="GO" id="GO:0004359">
    <property type="term" value="F:glutaminase activity"/>
    <property type="evidence" value="ECO:0007669"/>
    <property type="project" value="UniProtKB-EC"/>
</dbReference>
<dbReference type="RefSeq" id="WP_145027228.1">
    <property type="nucleotide sequence ID" value="NZ_CP036271.1"/>
</dbReference>
<comment type="subunit">
    <text evidence="2 10">Heterodimer of HisH and HisF.</text>
</comment>
<keyword evidence="3 10" id="KW-0028">Amino-acid biosynthesis</keyword>
<comment type="catalytic activity">
    <reaction evidence="9 10">
        <text>L-glutamine + H2O = L-glutamate + NH4(+)</text>
        <dbReference type="Rhea" id="RHEA:15889"/>
        <dbReference type="ChEBI" id="CHEBI:15377"/>
        <dbReference type="ChEBI" id="CHEBI:28938"/>
        <dbReference type="ChEBI" id="CHEBI:29985"/>
        <dbReference type="ChEBI" id="CHEBI:58359"/>
        <dbReference type="EC" id="3.5.1.2"/>
    </reaction>
</comment>
<evidence type="ECO:0000256" key="5">
    <source>
        <dbReference type="ARBA" id="ARBA00022962"/>
    </source>
</evidence>
<keyword evidence="13" id="KW-0808">Transferase</keyword>
<evidence type="ECO:0000313" key="14">
    <source>
        <dbReference type="Proteomes" id="UP000315700"/>
    </source>
</evidence>
<evidence type="ECO:0000256" key="11">
    <source>
        <dbReference type="PIRSR" id="PIRSR000495-1"/>
    </source>
</evidence>
<comment type="subcellular location">
    <subcellularLocation>
        <location evidence="10">Cytoplasm</location>
    </subcellularLocation>
</comment>
<dbReference type="GO" id="GO:0005737">
    <property type="term" value="C:cytoplasm"/>
    <property type="evidence" value="ECO:0007669"/>
    <property type="project" value="UniProtKB-SubCell"/>
</dbReference>
<keyword evidence="14" id="KW-1185">Reference proteome</keyword>
<evidence type="ECO:0000256" key="3">
    <source>
        <dbReference type="ARBA" id="ARBA00022605"/>
    </source>
</evidence>
<dbReference type="InterPro" id="IPR029062">
    <property type="entry name" value="Class_I_gatase-like"/>
</dbReference>
<accession>A0A517S961</accession>
<evidence type="ECO:0000256" key="2">
    <source>
        <dbReference type="ARBA" id="ARBA00011152"/>
    </source>
</evidence>
<feature type="active site" evidence="10 11">
    <location>
        <position position="186"/>
    </location>
</feature>
<dbReference type="PANTHER" id="PTHR42701">
    <property type="entry name" value="IMIDAZOLE GLYCEROL PHOSPHATE SYNTHASE SUBUNIT HISH"/>
    <property type="match status" value="1"/>
</dbReference>
<feature type="active site" evidence="10 11">
    <location>
        <position position="188"/>
    </location>
</feature>
<dbReference type="AlphaFoldDB" id="A0A517S961"/>
<evidence type="ECO:0000256" key="1">
    <source>
        <dbReference type="ARBA" id="ARBA00005091"/>
    </source>
</evidence>
<dbReference type="PIRSF" id="PIRSF000495">
    <property type="entry name" value="Amidotransf_hisH"/>
    <property type="match status" value="1"/>
</dbReference>
<evidence type="ECO:0000313" key="13">
    <source>
        <dbReference type="EMBL" id="QDT52674.1"/>
    </source>
</evidence>
<evidence type="ECO:0000256" key="10">
    <source>
        <dbReference type="HAMAP-Rule" id="MF_00278"/>
    </source>
</evidence>
<evidence type="ECO:0000256" key="6">
    <source>
        <dbReference type="ARBA" id="ARBA00023102"/>
    </source>
</evidence>
<dbReference type="EC" id="4.3.2.10" evidence="10"/>
<evidence type="ECO:0000256" key="4">
    <source>
        <dbReference type="ARBA" id="ARBA00022801"/>
    </source>
</evidence>
<dbReference type="InParanoid" id="A0A517S961"/>
<dbReference type="EMBL" id="CP036271">
    <property type="protein sequence ID" value="QDT52674.1"/>
    <property type="molecule type" value="Genomic_DNA"/>
</dbReference>
<comment type="pathway">
    <text evidence="1 10">Amino-acid biosynthesis; L-histidine biosynthesis; L-histidine from 5-phospho-alpha-D-ribose 1-diphosphate: step 5/9.</text>
</comment>
<name>A0A517S961_9PLAN</name>
<comment type="function">
    <text evidence="10">IGPS catalyzes the conversion of PRFAR and glutamine to IGP, AICAR and glutamate. The HisH subunit catalyzes the hydrolysis of glutamine to glutamate and ammonia as part of the synthesis of IGP and AICAR. The resulting ammonia molecule is channeled to the active site of HisF.</text>
</comment>
<keyword evidence="13" id="KW-0328">Glycosyltransferase</keyword>
<dbReference type="InterPro" id="IPR010139">
    <property type="entry name" value="Imidazole-glycPsynth_HisH"/>
</dbReference>
<comment type="catalytic activity">
    <reaction evidence="8 10">
        <text>5-[(5-phospho-1-deoxy-D-ribulos-1-ylimino)methylamino]-1-(5-phospho-beta-D-ribosyl)imidazole-4-carboxamide + L-glutamine = D-erythro-1-(imidazol-4-yl)glycerol 3-phosphate + 5-amino-1-(5-phospho-beta-D-ribosyl)imidazole-4-carboxamide + L-glutamate + H(+)</text>
        <dbReference type="Rhea" id="RHEA:24793"/>
        <dbReference type="ChEBI" id="CHEBI:15378"/>
        <dbReference type="ChEBI" id="CHEBI:29985"/>
        <dbReference type="ChEBI" id="CHEBI:58278"/>
        <dbReference type="ChEBI" id="CHEBI:58359"/>
        <dbReference type="ChEBI" id="CHEBI:58475"/>
        <dbReference type="ChEBI" id="CHEBI:58525"/>
        <dbReference type="EC" id="4.3.2.10"/>
    </reaction>
</comment>